<keyword evidence="2" id="KW-1185">Reference proteome</keyword>
<proteinExistence type="predicted"/>
<evidence type="ECO:0000313" key="1">
    <source>
        <dbReference type="EMBL" id="KAF0916529.1"/>
    </source>
</evidence>
<dbReference type="Proteomes" id="UP000479710">
    <property type="component" value="Unassembled WGS sequence"/>
</dbReference>
<accession>A0A6G1DVL9</accession>
<dbReference type="OrthoDB" id="1697065at2759"/>
<comment type="caution">
    <text evidence="1">The sequence shown here is derived from an EMBL/GenBank/DDBJ whole genome shotgun (WGS) entry which is preliminary data.</text>
</comment>
<gene>
    <name evidence="1" type="ORF">E2562_007607</name>
</gene>
<reference evidence="1 2" key="1">
    <citation type="submission" date="2019-11" db="EMBL/GenBank/DDBJ databases">
        <title>Whole genome sequence of Oryza granulata.</title>
        <authorList>
            <person name="Li W."/>
        </authorList>
    </citation>
    <scope>NUCLEOTIDE SEQUENCE [LARGE SCALE GENOMIC DNA]</scope>
    <source>
        <strain evidence="2">cv. Menghai</strain>
        <tissue evidence="1">Leaf</tissue>
    </source>
</reference>
<name>A0A6G1DVL9_9ORYZ</name>
<organism evidence="1 2">
    <name type="scientific">Oryza meyeriana var. granulata</name>
    <dbReference type="NCBI Taxonomy" id="110450"/>
    <lineage>
        <taxon>Eukaryota</taxon>
        <taxon>Viridiplantae</taxon>
        <taxon>Streptophyta</taxon>
        <taxon>Embryophyta</taxon>
        <taxon>Tracheophyta</taxon>
        <taxon>Spermatophyta</taxon>
        <taxon>Magnoliopsida</taxon>
        <taxon>Liliopsida</taxon>
        <taxon>Poales</taxon>
        <taxon>Poaceae</taxon>
        <taxon>BOP clade</taxon>
        <taxon>Oryzoideae</taxon>
        <taxon>Oryzeae</taxon>
        <taxon>Oryzinae</taxon>
        <taxon>Oryza</taxon>
        <taxon>Oryza meyeriana</taxon>
    </lineage>
</organism>
<sequence length="116" mass="12736">MAPPLAAPRFHAALPRRLHPQKVPCWRRAARPNDEDYYLIDAPESIGDGFSFSGGKYADGPSKSDEWFAQGRMAGHHVQEDRGEELGNLVKRILRVHVCGSASNISLKAASGQEIV</sequence>
<dbReference type="EMBL" id="SPHZ02000005">
    <property type="protein sequence ID" value="KAF0916529.1"/>
    <property type="molecule type" value="Genomic_DNA"/>
</dbReference>
<protein>
    <submittedName>
        <fullName evidence="1">Uncharacterized protein</fullName>
    </submittedName>
</protein>
<dbReference type="AlphaFoldDB" id="A0A6G1DVL9"/>
<evidence type="ECO:0000313" key="2">
    <source>
        <dbReference type="Proteomes" id="UP000479710"/>
    </source>
</evidence>